<dbReference type="PANTHER" id="PTHR15633">
    <property type="entry name" value="NUCLEOLAR PROTEIN 11"/>
    <property type="match status" value="1"/>
</dbReference>
<evidence type="ECO:0000313" key="3">
    <source>
        <dbReference type="Proteomes" id="UP001182556"/>
    </source>
</evidence>
<dbReference type="GO" id="GO:0003723">
    <property type="term" value="F:RNA binding"/>
    <property type="evidence" value="ECO:0007669"/>
    <property type="project" value="TreeGrafter"/>
</dbReference>
<keyword evidence="3" id="KW-1185">Reference proteome</keyword>
<proteinExistence type="predicted"/>
<evidence type="ECO:0000313" key="2">
    <source>
        <dbReference type="EMBL" id="KAK1924956.1"/>
    </source>
</evidence>
<comment type="caution">
    <text evidence="2">The sequence shown here is derived from an EMBL/GenBank/DDBJ whole genome shotgun (WGS) entry which is preliminary data.</text>
</comment>
<dbReference type="EMBL" id="JAODAN010000004">
    <property type="protein sequence ID" value="KAK1924956.1"/>
    <property type="molecule type" value="Genomic_DNA"/>
</dbReference>
<feature type="region of interest" description="Disordered" evidence="1">
    <location>
        <begin position="1"/>
        <end position="31"/>
    </location>
</feature>
<dbReference type="GO" id="GO:0005730">
    <property type="term" value="C:nucleolus"/>
    <property type="evidence" value="ECO:0007669"/>
    <property type="project" value="TreeGrafter"/>
</dbReference>
<protein>
    <submittedName>
        <fullName evidence="2">Uncharacterized protein</fullName>
    </submittedName>
</protein>
<reference evidence="2" key="1">
    <citation type="submission" date="2023-02" db="EMBL/GenBank/DDBJ databases">
        <title>Identification and recombinant expression of a fungal hydrolase from Papiliotrema laurentii that hydrolyzes apple cutin and clears colloidal polyester polyurethane.</title>
        <authorList>
            <consortium name="DOE Joint Genome Institute"/>
            <person name="Roman V.A."/>
            <person name="Bojanowski C."/>
            <person name="Crable B.R."/>
            <person name="Wagner D.N."/>
            <person name="Hung C.S."/>
            <person name="Nadeau L.J."/>
            <person name="Schratz L."/>
            <person name="Haridas S."/>
            <person name="Pangilinan J."/>
            <person name="Lipzen A."/>
            <person name="Na H."/>
            <person name="Yan M."/>
            <person name="Ng V."/>
            <person name="Grigoriev I.V."/>
            <person name="Spatafora J.W."/>
            <person name="Barlow D."/>
            <person name="Biffinger J."/>
            <person name="Kelley-Loughnane N."/>
            <person name="Varaljay V.A."/>
            <person name="Crookes-Goodson W.J."/>
        </authorList>
    </citation>
    <scope>NUCLEOTIDE SEQUENCE</scope>
    <source>
        <strain evidence="2">5307AH</strain>
    </source>
</reference>
<dbReference type="InterPro" id="IPR042859">
    <property type="entry name" value="NOL11"/>
</dbReference>
<evidence type="ECO:0000256" key="1">
    <source>
        <dbReference type="SAM" id="MobiDB-lite"/>
    </source>
</evidence>
<name>A0AAD9FRN7_PAPLA</name>
<dbReference type="Proteomes" id="UP001182556">
    <property type="component" value="Unassembled WGS sequence"/>
</dbReference>
<gene>
    <name evidence="2" type="ORF">DB88DRAFT_539738</name>
</gene>
<organism evidence="2 3">
    <name type="scientific">Papiliotrema laurentii</name>
    <name type="common">Cryptococcus laurentii</name>
    <dbReference type="NCBI Taxonomy" id="5418"/>
    <lineage>
        <taxon>Eukaryota</taxon>
        <taxon>Fungi</taxon>
        <taxon>Dikarya</taxon>
        <taxon>Basidiomycota</taxon>
        <taxon>Agaricomycotina</taxon>
        <taxon>Tremellomycetes</taxon>
        <taxon>Tremellales</taxon>
        <taxon>Rhynchogastremaceae</taxon>
        <taxon>Papiliotrema</taxon>
    </lineage>
</organism>
<feature type="compositionally biased region" description="Polar residues" evidence="1">
    <location>
        <begin position="1"/>
        <end position="26"/>
    </location>
</feature>
<dbReference type="AlphaFoldDB" id="A0AAD9FRN7"/>
<dbReference type="GO" id="GO:0030490">
    <property type="term" value="P:maturation of SSU-rRNA"/>
    <property type="evidence" value="ECO:0007669"/>
    <property type="project" value="InterPro"/>
</dbReference>
<accession>A0AAD9FRN7</accession>
<feature type="region of interest" description="Disordered" evidence="1">
    <location>
        <begin position="73"/>
        <end position="104"/>
    </location>
</feature>
<dbReference type="PANTHER" id="PTHR15633:SF2">
    <property type="entry name" value="NUCLEOLAR PROTEIN 11"/>
    <property type="match status" value="1"/>
</dbReference>
<sequence length="756" mass="80851">MTSISSPTSLATFSQPHASSSKSPHVTLSPVRGRETQLAVAAVQGDGIWTYDLSTLRPSTSFTVAPSTQFNTGPVSFYPPSRLPSKSSGKQRAEEVGEGDVSEDSRAERVTLVGVLQGDKVKAEEQGRVLWVWKGEEGVKSAITLDHPIQSLHHVPHHRAVVFCVHANGHLTALDAALQTRPIHLPSTLPHVIAAQVLGEVVGNAVRMALLDKHGEFSVVEVDVSGPREMNGQIVKRGNLLEDLKNAQIDRAEISTDGTINATVSGRKEVFISRSIKSFGVGEKPPLGPTLLQSLSASPLPLPTAGRPVSLLAVAQPEPTLLLASSSGYLTAVMTASSLASIAPVPESAVTHLAIVSTPAPGSFVVALTLNYSSEGGSRSAVHTVEITLPAGGIGMNLLIGTLDKTVKYFAPASSQSSKSTPFDTFLAAFIKDIEGGTAWDAFDKYLQKEEAAFKPTSKAHSGYLMPENQVKPILTAVLDYALASAQQGTTDAAADKYEKRIIAELLKRKWVSDGMYPGGVLSALIELQDWENASKAVRSIPTIASDATVRLVKAAMHAEPPVNIETILRDALSSPTPPPDYRGALRAALPVEDATRVLEVYAKWLAVHVEKRGEALNGWTEPAASRRGKVPKPKEPGNVPALQSLIAHASSLLDSHLPLFLSHPPAYEPLQSLQDSLGPLVALQESYRKLRAPVEAVLTLSRREARKQEEAESRRETVRANTNVNGAKAKTAKKSDAAGMPDQTVGKWRVEQFVF</sequence>